<dbReference type="Gene3D" id="1.10.840.10">
    <property type="entry name" value="Ras guanine-nucleotide exchange factors catalytic domain"/>
    <property type="match status" value="1"/>
</dbReference>
<dbReference type="InterPro" id="IPR036964">
    <property type="entry name" value="RASGEF_cat_dom_sf"/>
</dbReference>
<gene>
    <name evidence="1" type="primary">RAPGEF4</name>
    <name evidence="1" type="ORF">P7K49_013968</name>
</gene>
<sequence>MKEERDDWNYMAAQRLGSLINFLLRMIANTARTVRYYRSQPFSKLNAATSYTVDVDPDAAQANKNHQDVRSYVRQLNVIDNQRTLSQMSHRLEPRRP</sequence>
<proteinExistence type="predicted"/>
<accession>A0ABQ9VJL3</accession>
<dbReference type="Proteomes" id="UP001266305">
    <property type="component" value="Unassembled WGS sequence"/>
</dbReference>
<reference evidence="1 2" key="1">
    <citation type="submission" date="2023-05" db="EMBL/GenBank/DDBJ databases">
        <title>B98-5 Cell Line De Novo Hybrid Assembly: An Optical Mapping Approach.</title>
        <authorList>
            <person name="Kananen K."/>
            <person name="Auerbach J.A."/>
            <person name="Kautto E."/>
            <person name="Blachly J.S."/>
        </authorList>
    </citation>
    <scope>NUCLEOTIDE SEQUENCE [LARGE SCALE GENOMIC DNA]</scope>
    <source>
        <strain evidence="1">B95-8</strain>
        <tissue evidence="1">Cell line</tissue>
    </source>
</reference>
<comment type="caution">
    <text evidence="1">The sequence shown here is derived from an EMBL/GenBank/DDBJ whole genome shotgun (WGS) entry which is preliminary data.</text>
</comment>
<dbReference type="InterPro" id="IPR023578">
    <property type="entry name" value="Ras_GEF_dom_sf"/>
</dbReference>
<evidence type="ECO:0000313" key="2">
    <source>
        <dbReference type="Proteomes" id="UP001266305"/>
    </source>
</evidence>
<evidence type="ECO:0000313" key="1">
    <source>
        <dbReference type="EMBL" id="KAK2108803.1"/>
    </source>
</evidence>
<keyword evidence="2" id="KW-1185">Reference proteome</keyword>
<organism evidence="1 2">
    <name type="scientific">Saguinus oedipus</name>
    <name type="common">Cotton-top tamarin</name>
    <name type="synonym">Oedipomidas oedipus</name>
    <dbReference type="NCBI Taxonomy" id="9490"/>
    <lineage>
        <taxon>Eukaryota</taxon>
        <taxon>Metazoa</taxon>
        <taxon>Chordata</taxon>
        <taxon>Craniata</taxon>
        <taxon>Vertebrata</taxon>
        <taxon>Euteleostomi</taxon>
        <taxon>Mammalia</taxon>
        <taxon>Eutheria</taxon>
        <taxon>Euarchontoglires</taxon>
        <taxon>Primates</taxon>
        <taxon>Haplorrhini</taxon>
        <taxon>Platyrrhini</taxon>
        <taxon>Cebidae</taxon>
        <taxon>Callitrichinae</taxon>
        <taxon>Saguinus</taxon>
    </lineage>
</organism>
<protein>
    <submittedName>
        <fullName evidence="1">Rap guanine nucleotide exchange factor 4</fullName>
    </submittedName>
</protein>
<name>A0ABQ9VJL3_SAGOE</name>
<dbReference type="EMBL" id="JASSZA010000006">
    <property type="protein sequence ID" value="KAK2108803.1"/>
    <property type="molecule type" value="Genomic_DNA"/>
</dbReference>
<dbReference type="SUPFAM" id="SSF48366">
    <property type="entry name" value="Ras GEF"/>
    <property type="match status" value="1"/>
</dbReference>